<dbReference type="GO" id="GO:0005829">
    <property type="term" value="C:cytosol"/>
    <property type="evidence" value="ECO:0007669"/>
    <property type="project" value="UniProtKB-SubCell"/>
</dbReference>
<dbReference type="InterPro" id="IPR035476">
    <property type="entry name" value="SIS_PGI_1"/>
</dbReference>
<sequence>MASQNTFSDFKLATELPAWSKLQQLHDTQGEKISVKEEFAKDPKRFEKYSRTFNNYDGSKILFDFSKNLVNDEILSALIELAKEAKVADLRDAMFAGEHINFTEDRAVYHVALRNRSDKVMKVDGKNVAPEVDSVLEHMKEFSEQVRSGEWKGYTGKKITDIVNIGIGGSDLGPVMVTEALKHYASDIKAYFVSNIDGTHIAETLKVVNPETTLFLIASKTFTTAETITNANTAKNWFLSKTGNDPANIAKHFVALSTNETEVAKFGIDTKNMFGFENWVGGRYSVWSAIGLSVALYIGYDNFEAFLKGAEAVDQHFTQTPLEDNIPLLGGLLSVWYNNFFDAQTHLVAPFDQYLHRFPAYLQQLSMESNGKSVTRGNVFSNYSTGSILFGEPATNAQHSFFQLVHQGTKIIPADFILAAQSHNPIENNLHQKMLASNYFAQAEALMVGKDEQQVKAEGATGGLVPHKVFSGNRPTTSILAQKITPATLGALIAYYEHVTFTEGAIWNINSFDQWGVELGKVLAKVIGKELDNSSKIEAHDASTNGLINQFKQWL</sequence>
<dbReference type="PANTHER" id="PTHR11469">
    <property type="entry name" value="GLUCOSE-6-PHOSPHATE ISOMERASE"/>
    <property type="match status" value="1"/>
</dbReference>
<reference evidence="13 14" key="1">
    <citation type="journal article" date="2011" name="Proc. Natl. Acad. Sci. U.S.A.">
        <title>Evolutionary erosion of yeast sex chromosomes by mating-type switching accidents.</title>
        <authorList>
            <person name="Gordon J.L."/>
            <person name="Armisen D."/>
            <person name="Proux-Wera E."/>
            <person name="Oheigeartaigh S.S."/>
            <person name="Byrne K.P."/>
            <person name="Wolfe K.H."/>
        </authorList>
    </citation>
    <scope>NUCLEOTIDE SEQUENCE [LARGE SCALE GENOMIC DNA]</scope>
    <source>
        <strain evidence="14">ATCC 10662 / CBS 1146 / NBRC 0425 / NCYC 2629 / NRRL Y-866</strain>
    </source>
</reference>
<keyword evidence="9 12" id="KW-0413">Isomerase</keyword>
<dbReference type="EMBL" id="HE616743">
    <property type="protein sequence ID" value="CCE90428.1"/>
    <property type="molecule type" value="Genomic_DNA"/>
</dbReference>
<dbReference type="Gene3D" id="1.10.1390.10">
    <property type="match status" value="1"/>
</dbReference>
<dbReference type="OrthoDB" id="5831190at2759"/>
<evidence type="ECO:0000256" key="11">
    <source>
        <dbReference type="ARBA" id="ARBA00029321"/>
    </source>
</evidence>
<dbReference type="AlphaFoldDB" id="G8ZP84"/>
<dbReference type="GO" id="GO:0006094">
    <property type="term" value="P:gluconeogenesis"/>
    <property type="evidence" value="ECO:0007669"/>
    <property type="project" value="UniProtKB-KW"/>
</dbReference>
<dbReference type="GO" id="GO:0051156">
    <property type="term" value="P:glucose 6-phosphate metabolic process"/>
    <property type="evidence" value="ECO:0007669"/>
    <property type="project" value="EnsemblFungi"/>
</dbReference>
<evidence type="ECO:0000256" key="9">
    <source>
        <dbReference type="ARBA" id="ARBA00023235"/>
    </source>
</evidence>
<evidence type="ECO:0000313" key="13">
    <source>
        <dbReference type="EMBL" id="CCE90428.1"/>
    </source>
</evidence>
<dbReference type="CDD" id="cd05015">
    <property type="entry name" value="SIS_PGI_1"/>
    <property type="match status" value="1"/>
</dbReference>
<evidence type="ECO:0000256" key="7">
    <source>
        <dbReference type="ARBA" id="ARBA00022432"/>
    </source>
</evidence>
<dbReference type="GO" id="GO:0005739">
    <property type="term" value="C:mitochondrion"/>
    <property type="evidence" value="ECO:0007669"/>
    <property type="project" value="EnsemblFungi"/>
</dbReference>
<dbReference type="Gene3D" id="3.40.50.10490">
    <property type="entry name" value="Glucose-6-phosphate isomerase like protein, domain 1"/>
    <property type="match status" value="2"/>
</dbReference>
<evidence type="ECO:0000256" key="10">
    <source>
        <dbReference type="ARBA" id="ARBA00024178"/>
    </source>
</evidence>
<dbReference type="RefSeq" id="XP_003679639.1">
    <property type="nucleotide sequence ID" value="XM_003679591.1"/>
</dbReference>
<dbReference type="InterPro" id="IPR035482">
    <property type="entry name" value="SIS_PGI_2"/>
</dbReference>
<evidence type="ECO:0000256" key="2">
    <source>
        <dbReference type="ARBA" id="ARBA00004926"/>
    </source>
</evidence>
<dbReference type="FunFam" id="3.40.50.10490:FF:000004">
    <property type="entry name" value="Glucose-6-phosphate isomerase"/>
    <property type="match status" value="1"/>
</dbReference>
<name>G8ZP84_TORDE</name>
<evidence type="ECO:0000256" key="5">
    <source>
        <dbReference type="ARBA" id="ARBA00011952"/>
    </source>
</evidence>
<comment type="catalytic activity">
    <reaction evidence="11 12">
        <text>alpha-D-glucose 6-phosphate = beta-D-fructose 6-phosphate</text>
        <dbReference type="Rhea" id="RHEA:11816"/>
        <dbReference type="ChEBI" id="CHEBI:57634"/>
        <dbReference type="ChEBI" id="CHEBI:58225"/>
        <dbReference type="EC" id="5.3.1.9"/>
    </reaction>
</comment>
<evidence type="ECO:0000256" key="8">
    <source>
        <dbReference type="ARBA" id="ARBA00023152"/>
    </source>
</evidence>
<evidence type="ECO:0000256" key="12">
    <source>
        <dbReference type="RuleBase" id="RU000612"/>
    </source>
</evidence>
<gene>
    <name evidence="13" type="primary">TDEL0B02990</name>
    <name evidence="13" type="ORF">TDEL_0B02990</name>
</gene>
<dbReference type="GO" id="GO:0061621">
    <property type="term" value="P:canonical glycolysis"/>
    <property type="evidence" value="ECO:0007669"/>
    <property type="project" value="EnsemblFungi"/>
</dbReference>
<dbReference type="InterPro" id="IPR046348">
    <property type="entry name" value="SIS_dom_sf"/>
</dbReference>
<dbReference type="HOGENOM" id="CLU_017947_3_1_1"/>
<dbReference type="SUPFAM" id="SSF53697">
    <property type="entry name" value="SIS domain"/>
    <property type="match status" value="1"/>
</dbReference>
<keyword evidence="14" id="KW-1185">Reference proteome</keyword>
<dbReference type="Pfam" id="PF00342">
    <property type="entry name" value="PGI"/>
    <property type="match status" value="1"/>
</dbReference>
<dbReference type="GO" id="GO:0097367">
    <property type="term" value="F:carbohydrate derivative binding"/>
    <property type="evidence" value="ECO:0007669"/>
    <property type="project" value="InterPro"/>
</dbReference>
<dbReference type="InParanoid" id="G8ZP84"/>
<dbReference type="Proteomes" id="UP000005627">
    <property type="component" value="Chromosome 2"/>
</dbReference>
<comment type="similarity">
    <text evidence="3 12">Belongs to the GPI family.</text>
</comment>
<dbReference type="InterPro" id="IPR023096">
    <property type="entry name" value="G6P_Isomerase_C"/>
</dbReference>
<dbReference type="GO" id="GO:0048029">
    <property type="term" value="F:monosaccharide binding"/>
    <property type="evidence" value="ECO:0007669"/>
    <property type="project" value="TreeGrafter"/>
</dbReference>
<accession>G8ZP84</accession>
<dbReference type="NCBIfam" id="NF001211">
    <property type="entry name" value="PRK00179.1"/>
    <property type="match status" value="1"/>
</dbReference>
<dbReference type="KEGG" id="tdl:TDEL_0B02990"/>
<evidence type="ECO:0000256" key="4">
    <source>
        <dbReference type="ARBA" id="ARBA00011738"/>
    </source>
</evidence>
<comment type="pathway">
    <text evidence="2 12">Carbohydrate degradation; glycolysis; D-glyceraldehyde 3-phosphate and glycerone phosphate from D-glucose: step 2/4.</text>
</comment>
<dbReference type="InterPro" id="IPR018189">
    <property type="entry name" value="Phosphoglucose_isomerase_CS"/>
</dbReference>
<dbReference type="PROSITE" id="PS00174">
    <property type="entry name" value="P_GLUCOSE_ISOMERASE_2"/>
    <property type="match status" value="1"/>
</dbReference>
<evidence type="ECO:0000256" key="3">
    <source>
        <dbReference type="ARBA" id="ARBA00006604"/>
    </source>
</evidence>
<organism evidence="13 14">
    <name type="scientific">Torulaspora delbrueckii</name>
    <name type="common">Yeast</name>
    <name type="synonym">Candida colliculosa</name>
    <dbReference type="NCBI Taxonomy" id="4950"/>
    <lineage>
        <taxon>Eukaryota</taxon>
        <taxon>Fungi</taxon>
        <taxon>Dikarya</taxon>
        <taxon>Ascomycota</taxon>
        <taxon>Saccharomycotina</taxon>
        <taxon>Saccharomycetes</taxon>
        <taxon>Saccharomycetales</taxon>
        <taxon>Saccharomycetaceae</taxon>
        <taxon>Torulaspora</taxon>
    </lineage>
</organism>
<dbReference type="InterPro" id="IPR001672">
    <property type="entry name" value="G6P_Isomerase"/>
</dbReference>
<evidence type="ECO:0000313" key="14">
    <source>
        <dbReference type="Proteomes" id="UP000005627"/>
    </source>
</evidence>
<dbReference type="PRINTS" id="PR00662">
    <property type="entry name" value="G6PISOMERASE"/>
</dbReference>
<keyword evidence="7 12" id="KW-0312">Gluconeogenesis</keyword>
<dbReference type="eggNOG" id="KOG2446">
    <property type="taxonomic scope" value="Eukaryota"/>
</dbReference>
<dbReference type="UniPathway" id="UPA00109">
    <property type="reaction ID" value="UER00181"/>
</dbReference>
<protein>
    <recommendedName>
        <fullName evidence="6 12">Glucose-6-phosphate isomerase</fullName>
        <ecNumber evidence="5 12">5.3.1.9</ecNumber>
    </recommendedName>
</protein>
<evidence type="ECO:0000256" key="6">
    <source>
        <dbReference type="ARBA" id="ARBA00018388"/>
    </source>
</evidence>
<comment type="function">
    <text evidence="10">In the cytoplasm, catalyzes the conversion of glucose-6-phosphate to fructose-6-phosphate, the second step in glycolysis, and the reverse reaction during gluconeogenesis.</text>
</comment>
<dbReference type="PROSITE" id="PS51463">
    <property type="entry name" value="P_GLUCOSE_ISOMERASE_3"/>
    <property type="match status" value="1"/>
</dbReference>
<dbReference type="EC" id="5.3.1.9" evidence="5 12"/>
<dbReference type="PROSITE" id="PS00765">
    <property type="entry name" value="P_GLUCOSE_ISOMERASE_1"/>
    <property type="match status" value="1"/>
</dbReference>
<evidence type="ECO:0000256" key="1">
    <source>
        <dbReference type="ARBA" id="ARBA00004514"/>
    </source>
</evidence>
<dbReference type="FunCoup" id="G8ZP84">
    <property type="interactions" value="1276"/>
</dbReference>
<dbReference type="CDD" id="cd05016">
    <property type="entry name" value="SIS_PGI_2"/>
    <property type="match status" value="1"/>
</dbReference>
<proteinExistence type="inferred from homology"/>
<dbReference type="GO" id="GO:0047938">
    <property type="term" value="F:glucose-6-phosphate 1-epimerase activity"/>
    <property type="evidence" value="ECO:0007669"/>
    <property type="project" value="EnsemblFungi"/>
</dbReference>
<dbReference type="STRING" id="1076872.G8ZP84"/>
<dbReference type="FunFam" id="1.10.1390.10:FF:000001">
    <property type="entry name" value="Glucose-6-phosphate isomerase"/>
    <property type="match status" value="1"/>
</dbReference>
<dbReference type="GO" id="GO:0004347">
    <property type="term" value="F:glucose-6-phosphate isomerase activity"/>
    <property type="evidence" value="ECO:0007669"/>
    <property type="project" value="UniProtKB-EC"/>
</dbReference>
<comment type="subunit">
    <text evidence="4">Homodimer.</text>
</comment>
<dbReference type="GeneID" id="11504428"/>
<keyword evidence="8 12" id="KW-0324">Glycolysis</keyword>
<dbReference type="HAMAP" id="MF_00473">
    <property type="entry name" value="G6P_isomerase"/>
    <property type="match status" value="1"/>
</dbReference>
<dbReference type="PANTHER" id="PTHR11469:SF1">
    <property type="entry name" value="GLUCOSE-6-PHOSPHATE ISOMERASE"/>
    <property type="match status" value="1"/>
</dbReference>
<comment type="subcellular location">
    <subcellularLocation>
        <location evidence="1">Cytoplasm</location>
        <location evidence="1">Cytosol</location>
    </subcellularLocation>
</comment>